<keyword evidence="5 6" id="KW-0560">Oxidoreductase</keyword>
<dbReference type="Gene3D" id="2.40.110.10">
    <property type="entry name" value="Butyryl-CoA Dehydrogenase, subunit A, domain 2"/>
    <property type="match status" value="1"/>
</dbReference>
<accession>A0ABD6QC97</accession>
<protein>
    <submittedName>
        <fullName evidence="10">Acyl-CoA dehydrogenase</fullName>
    </submittedName>
</protein>
<dbReference type="Gene3D" id="1.20.140.10">
    <property type="entry name" value="Butyryl-CoA Dehydrogenase, subunit A, domain 3"/>
    <property type="match status" value="1"/>
</dbReference>
<dbReference type="AlphaFoldDB" id="A0ABD6QC97"/>
<evidence type="ECO:0000259" key="8">
    <source>
        <dbReference type="Pfam" id="PF02770"/>
    </source>
</evidence>
<dbReference type="InterPro" id="IPR037069">
    <property type="entry name" value="AcylCoA_DH/ox_N_sf"/>
</dbReference>
<dbReference type="SUPFAM" id="SSF56645">
    <property type="entry name" value="Acyl-CoA dehydrogenase NM domain-like"/>
    <property type="match status" value="1"/>
</dbReference>
<keyword evidence="4 6" id="KW-0274">FAD</keyword>
<evidence type="ECO:0000256" key="2">
    <source>
        <dbReference type="ARBA" id="ARBA00009347"/>
    </source>
</evidence>
<dbReference type="SUPFAM" id="SSF47203">
    <property type="entry name" value="Acyl-CoA dehydrogenase C-terminal domain-like"/>
    <property type="match status" value="1"/>
</dbReference>
<dbReference type="Proteomes" id="UP000187001">
    <property type="component" value="Unassembled WGS sequence"/>
</dbReference>
<dbReference type="InterPro" id="IPR006089">
    <property type="entry name" value="Acyl-CoA_DH_CS"/>
</dbReference>
<evidence type="ECO:0000313" key="10">
    <source>
        <dbReference type="EMBL" id="OMC33151.1"/>
    </source>
</evidence>
<dbReference type="Pfam" id="PF02770">
    <property type="entry name" value="Acyl-CoA_dh_M"/>
    <property type="match status" value="1"/>
</dbReference>
<dbReference type="GO" id="GO:0050660">
    <property type="term" value="F:flavin adenine dinucleotide binding"/>
    <property type="evidence" value="ECO:0007669"/>
    <property type="project" value="UniProtKB-ARBA"/>
</dbReference>
<comment type="caution">
    <text evidence="10">The sequence shown here is derived from an EMBL/GenBank/DDBJ whole genome shotgun (WGS) entry which is preliminary data.</text>
</comment>
<dbReference type="InterPro" id="IPR006091">
    <property type="entry name" value="Acyl-CoA_Oxase/DH_mid-dom"/>
</dbReference>
<dbReference type="EMBL" id="MBER01000181">
    <property type="protein sequence ID" value="OMC33151.1"/>
    <property type="molecule type" value="Genomic_DNA"/>
</dbReference>
<evidence type="ECO:0000256" key="1">
    <source>
        <dbReference type="ARBA" id="ARBA00001974"/>
    </source>
</evidence>
<dbReference type="FunFam" id="2.40.110.10:FF:000009">
    <property type="entry name" value="Acyl-CoA dehydrogenase"/>
    <property type="match status" value="1"/>
</dbReference>
<gene>
    <name evidence="10" type="ORF">A5742_14655</name>
</gene>
<dbReference type="PANTHER" id="PTHR43884:SF12">
    <property type="entry name" value="ISOVALERYL-COA DEHYDROGENASE, MITOCHONDRIAL-RELATED"/>
    <property type="match status" value="1"/>
</dbReference>
<dbReference type="Pfam" id="PF00441">
    <property type="entry name" value="Acyl-CoA_dh_1"/>
    <property type="match status" value="1"/>
</dbReference>
<evidence type="ECO:0000259" key="9">
    <source>
        <dbReference type="Pfam" id="PF02771"/>
    </source>
</evidence>
<comment type="similarity">
    <text evidence="2 6">Belongs to the acyl-CoA dehydrogenase family.</text>
</comment>
<dbReference type="Pfam" id="PF02771">
    <property type="entry name" value="Acyl-CoA_dh_N"/>
    <property type="match status" value="1"/>
</dbReference>
<dbReference type="InterPro" id="IPR009075">
    <property type="entry name" value="AcylCo_DH/oxidase_C"/>
</dbReference>
<evidence type="ECO:0000313" key="11">
    <source>
        <dbReference type="Proteomes" id="UP000187001"/>
    </source>
</evidence>
<reference evidence="10 11" key="1">
    <citation type="submission" date="2016-07" db="EMBL/GenBank/DDBJ databases">
        <authorList>
            <person name="Sutton G."/>
            <person name="Brinkac L."/>
            <person name="Sanka R."/>
            <person name="Adams M."/>
            <person name="Lau E."/>
            <person name="Kumar A."/>
            <person name="Macaden R."/>
        </authorList>
    </citation>
    <scope>NUCLEOTIDE SEQUENCE [LARGE SCALE GENOMIC DNA]</scope>
    <source>
        <strain evidence="10 11">GA-0871</strain>
    </source>
</reference>
<organism evidence="10 11">
    <name type="scientific">Mycolicibacterium fortuitum</name>
    <name type="common">Mycobacterium fortuitum</name>
    <dbReference type="NCBI Taxonomy" id="1766"/>
    <lineage>
        <taxon>Bacteria</taxon>
        <taxon>Bacillati</taxon>
        <taxon>Actinomycetota</taxon>
        <taxon>Actinomycetes</taxon>
        <taxon>Mycobacteriales</taxon>
        <taxon>Mycobacteriaceae</taxon>
        <taxon>Mycolicibacterium</taxon>
    </lineage>
</organism>
<feature type="domain" description="Acyl-CoA dehydrogenase/oxidase N-terminal" evidence="9">
    <location>
        <begin position="8"/>
        <end position="119"/>
    </location>
</feature>
<dbReference type="GO" id="GO:0016627">
    <property type="term" value="F:oxidoreductase activity, acting on the CH-CH group of donors"/>
    <property type="evidence" value="ECO:0007669"/>
    <property type="project" value="UniProtKB-ARBA"/>
</dbReference>
<keyword evidence="3 6" id="KW-0285">Flavoprotein</keyword>
<name>A0ABD6QC97_MYCFO</name>
<dbReference type="InterPro" id="IPR013786">
    <property type="entry name" value="AcylCoA_DH/ox_N"/>
</dbReference>
<evidence type="ECO:0000256" key="6">
    <source>
        <dbReference type="RuleBase" id="RU362125"/>
    </source>
</evidence>
<evidence type="ECO:0000259" key="7">
    <source>
        <dbReference type="Pfam" id="PF00441"/>
    </source>
</evidence>
<dbReference type="InterPro" id="IPR009100">
    <property type="entry name" value="AcylCoA_DH/oxidase_NM_dom_sf"/>
</dbReference>
<comment type="cofactor">
    <cofactor evidence="1 6">
        <name>FAD</name>
        <dbReference type="ChEBI" id="CHEBI:57692"/>
    </cofactor>
</comment>
<feature type="domain" description="Acyl-CoA oxidase/dehydrogenase middle" evidence="8">
    <location>
        <begin position="123"/>
        <end position="217"/>
    </location>
</feature>
<dbReference type="PROSITE" id="PS00072">
    <property type="entry name" value="ACYL_COA_DH_1"/>
    <property type="match status" value="1"/>
</dbReference>
<dbReference type="InterPro" id="IPR036250">
    <property type="entry name" value="AcylCo_DH-like_C"/>
</dbReference>
<proteinExistence type="inferred from homology"/>
<evidence type="ECO:0000256" key="5">
    <source>
        <dbReference type="ARBA" id="ARBA00023002"/>
    </source>
</evidence>
<dbReference type="PANTHER" id="PTHR43884">
    <property type="entry name" value="ACYL-COA DEHYDROGENASE"/>
    <property type="match status" value="1"/>
</dbReference>
<evidence type="ECO:0000256" key="4">
    <source>
        <dbReference type="ARBA" id="ARBA00022827"/>
    </source>
</evidence>
<sequence>MDRDLFSARHHEFRGRVREFLREEVVPDYPNWLTNGAPSRQFWRRAGEVGILGIGIPEELGGLANSDFRDSMIVTEEIQRLGMAIGGLRVQTDICIPYLLHHGSPAQQREWLPKMASGEVVIALGMSEPEAGSDVKAMTTRAVGDGDEYVIDGAKTFISNGSIADLIVLAAKTDPSAGRKGISLFLVNASAPGFKVGRKLEKLGLHGQDLAELSFTDLRLPADHLLGQRNQGFGHLTANLAAERLSIAVNSQASAAGALHWTIEALSQVRNGQETKFALATHATEVAAGQAFIDDMVRRLLAGTLTGAQAAAAKLFCTELQGRVSRGCVELLGPAIGYTEDSVVGNLFLDGRVSRIYGGSSEILRVIISHDLGV</sequence>
<evidence type="ECO:0000256" key="3">
    <source>
        <dbReference type="ARBA" id="ARBA00022630"/>
    </source>
</evidence>
<dbReference type="Gene3D" id="1.10.540.10">
    <property type="entry name" value="Acyl-CoA dehydrogenase/oxidase, N-terminal domain"/>
    <property type="match status" value="1"/>
</dbReference>
<feature type="domain" description="Acyl-CoA dehydrogenase/oxidase C-terminal" evidence="7">
    <location>
        <begin position="230"/>
        <end position="370"/>
    </location>
</feature>
<dbReference type="InterPro" id="IPR046373">
    <property type="entry name" value="Acyl-CoA_Oxase/DH_mid-dom_sf"/>
</dbReference>